<dbReference type="SUPFAM" id="SSF52172">
    <property type="entry name" value="CheY-like"/>
    <property type="match status" value="1"/>
</dbReference>
<dbReference type="Gene3D" id="3.40.50.2300">
    <property type="match status" value="1"/>
</dbReference>
<organism evidence="4 5">
    <name type="scientific">Malonomonas rubra DSM 5091</name>
    <dbReference type="NCBI Taxonomy" id="1122189"/>
    <lineage>
        <taxon>Bacteria</taxon>
        <taxon>Pseudomonadati</taxon>
        <taxon>Thermodesulfobacteriota</taxon>
        <taxon>Desulfuromonadia</taxon>
        <taxon>Desulfuromonadales</taxon>
        <taxon>Geopsychrobacteraceae</taxon>
        <taxon>Malonomonas</taxon>
    </lineage>
</organism>
<evidence type="ECO:0000256" key="1">
    <source>
        <dbReference type="ARBA" id="ARBA00022553"/>
    </source>
</evidence>
<dbReference type="STRING" id="1122189.SAMN02745165_00562"/>
<reference evidence="4 5" key="1">
    <citation type="submission" date="2016-11" db="EMBL/GenBank/DDBJ databases">
        <authorList>
            <person name="Jaros S."/>
            <person name="Januszkiewicz K."/>
            <person name="Wedrychowicz H."/>
        </authorList>
    </citation>
    <scope>NUCLEOTIDE SEQUENCE [LARGE SCALE GENOMIC DNA]</scope>
    <source>
        <strain evidence="4 5">DSM 5091</strain>
    </source>
</reference>
<dbReference type="OrthoDB" id="5387333at2"/>
<dbReference type="Gene3D" id="2.40.10.220">
    <property type="entry name" value="predicted glycosyltransferase like domains"/>
    <property type="match status" value="1"/>
</dbReference>
<proteinExistence type="predicted"/>
<evidence type="ECO:0000313" key="4">
    <source>
        <dbReference type="EMBL" id="SHI61662.1"/>
    </source>
</evidence>
<dbReference type="GO" id="GO:0035438">
    <property type="term" value="F:cyclic-di-GMP binding"/>
    <property type="evidence" value="ECO:0007669"/>
    <property type="project" value="InterPro"/>
</dbReference>
<dbReference type="Pfam" id="PF00072">
    <property type="entry name" value="Response_reg"/>
    <property type="match status" value="1"/>
</dbReference>
<dbReference type="RefSeq" id="WP_072905294.1">
    <property type="nucleotide sequence ID" value="NZ_FQZT01000001.1"/>
</dbReference>
<dbReference type="NCBIfam" id="TIGR02266">
    <property type="entry name" value="gmx_TIGR02266"/>
    <property type="match status" value="1"/>
</dbReference>
<dbReference type="GO" id="GO:0000160">
    <property type="term" value="P:phosphorelay signal transduction system"/>
    <property type="evidence" value="ECO:0007669"/>
    <property type="project" value="InterPro"/>
</dbReference>
<dbReference type="InterPro" id="IPR050595">
    <property type="entry name" value="Bact_response_regulator"/>
</dbReference>
<name>A0A1M6CKW2_MALRU</name>
<dbReference type="InterPro" id="IPR011752">
    <property type="entry name" value="PilV_Myxo-type"/>
</dbReference>
<protein>
    <submittedName>
        <fullName evidence="4">Myxococcus xanthus paralogous domain TIGR02266</fullName>
    </submittedName>
</protein>
<dbReference type="SUPFAM" id="SSF141371">
    <property type="entry name" value="PilZ domain-like"/>
    <property type="match status" value="1"/>
</dbReference>
<keyword evidence="5" id="KW-1185">Reference proteome</keyword>
<dbReference type="SMART" id="SM00448">
    <property type="entry name" value="REC"/>
    <property type="match status" value="1"/>
</dbReference>
<dbReference type="InterPro" id="IPR009875">
    <property type="entry name" value="PilZ_domain"/>
</dbReference>
<dbReference type="InterPro" id="IPR001789">
    <property type="entry name" value="Sig_transdc_resp-reg_receiver"/>
</dbReference>
<dbReference type="InterPro" id="IPR011006">
    <property type="entry name" value="CheY-like_superfamily"/>
</dbReference>
<feature type="domain" description="Response regulatory" evidence="3">
    <location>
        <begin position="9"/>
        <end position="125"/>
    </location>
</feature>
<dbReference type="PANTHER" id="PTHR44591">
    <property type="entry name" value="STRESS RESPONSE REGULATOR PROTEIN 1"/>
    <property type="match status" value="1"/>
</dbReference>
<dbReference type="PANTHER" id="PTHR44591:SF20">
    <property type="entry name" value="PROTEIN PILH"/>
    <property type="match status" value="1"/>
</dbReference>
<dbReference type="AlphaFoldDB" id="A0A1M6CKW2"/>
<keyword evidence="1 2" id="KW-0597">Phosphoprotein</keyword>
<gene>
    <name evidence="4" type="ORF">SAMN02745165_00562</name>
</gene>
<accession>A0A1M6CKW2</accession>
<dbReference type="Proteomes" id="UP000184171">
    <property type="component" value="Unassembled WGS sequence"/>
</dbReference>
<evidence type="ECO:0000313" key="5">
    <source>
        <dbReference type="Proteomes" id="UP000184171"/>
    </source>
</evidence>
<evidence type="ECO:0000259" key="3">
    <source>
        <dbReference type="PROSITE" id="PS50110"/>
    </source>
</evidence>
<evidence type="ECO:0000256" key="2">
    <source>
        <dbReference type="PROSITE-ProRule" id="PRU00169"/>
    </source>
</evidence>
<dbReference type="PROSITE" id="PS50110">
    <property type="entry name" value="RESPONSE_REGULATORY"/>
    <property type="match status" value="1"/>
</dbReference>
<feature type="modified residue" description="4-aspartylphosphate" evidence="2">
    <location>
        <position position="58"/>
    </location>
</feature>
<dbReference type="EMBL" id="FQZT01000001">
    <property type="protein sequence ID" value="SHI61662.1"/>
    <property type="molecule type" value="Genomic_DNA"/>
</dbReference>
<dbReference type="Pfam" id="PF07238">
    <property type="entry name" value="PilZ"/>
    <property type="match status" value="1"/>
</dbReference>
<sequence length="237" mass="26635">MKTVSENRSILLVDDVELFLELERTFFHREGFDLLVAVNPQEIMQLVLKRRPDLVFMDTEVAEKRGDEICRWMKQDDSLCRIPVIMVVDSGDSVTESLCRQAGCDAVIHRPVRRQQLLSAARTFLELADRQMGRVDARLQVEFSHDTQRGTNYTVNLSPGGLFLATDAILPVDTPLSLKVKFPSAGTSLTCRGRVAWLNRSEQGRKQPHLPSGIGIEFSGLDHEQRGVVERYLAGAA</sequence>